<dbReference type="AlphaFoldDB" id="A0A4C2A296"/>
<feature type="region of interest" description="Disordered" evidence="1">
    <location>
        <begin position="56"/>
        <end position="77"/>
    </location>
</feature>
<sequence>MTFKVINPVRSPRLSVSPFEVSVRTANLTPLLERTLRKYLILVWLSRSKFREGTDDLSQQCAPAGAGTGAGRAPCDA</sequence>
<accession>A0A4C2A296</accession>
<protein>
    <submittedName>
        <fullName evidence="2">Uncharacterized protein</fullName>
    </submittedName>
</protein>
<comment type="caution">
    <text evidence="2">The sequence shown here is derived from an EMBL/GenBank/DDBJ whole genome shotgun (WGS) entry which is preliminary data.</text>
</comment>
<name>A0A4C2A296_EUMVA</name>
<reference evidence="2 3" key="1">
    <citation type="journal article" date="2019" name="Commun. Biol.">
        <title>The bagworm genome reveals a unique fibroin gene that provides high tensile strength.</title>
        <authorList>
            <person name="Kono N."/>
            <person name="Nakamura H."/>
            <person name="Ohtoshi R."/>
            <person name="Tomita M."/>
            <person name="Numata K."/>
            <person name="Arakawa K."/>
        </authorList>
    </citation>
    <scope>NUCLEOTIDE SEQUENCE [LARGE SCALE GENOMIC DNA]</scope>
</reference>
<keyword evidence="3" id="KW-1185">Reference proteome</keyword>
<evidence type="ECO:0000313" key="3">
    <source>
        <dbReference type="Proteomes" id="UP000299102"/>
    </source>
</evidence>
<evidence type="ECO:0000256" key="1">
    <source>
        <dbReference type="SAM" id="MobiDB-lite"/>
    </source>
</evidence>
<dbReference type="EMBL" id="BGZK01002428">
    <property type="protein sequence ID" value="GBP93852.1"/>
    <property type="molecule type" value="Genomic_DNA"/>
</dbReference>
<dbReference type="Proteomes" id="UP000299102">
    <property type="component" value="Unassembled WGS sequence"/>
</dbReference>
<organism evidence="2 3">
    <name type="scientific">Eumeta variegata</name>
    <name type="common">Bagworm moth</name>
    <name type="synonym">Eumeta japonica</name>
    <dbReference type="NCBI Taxonomy" id="151549"/>
    <lineage>
        <taxon>Eukaryota</taxon>
        <taxon>Metazoa</taxon>
        <taxon>Ecdysozoa</taxon>
        <taxon>Arthropoda</taxon>
        <taxon>Hexapoda</taxon>
        <taxon>Insecta</taxon>
        <taxon>Pterygota</taxon>
        <taxon>Neoptera</taxon>
        <taxon>Endopterygota</taxon>
        <taxon>Lepidoptera</taxon>
        <taxon>Glossata</taxon>
        <taxon>Ditrysia</taxon>
        <taxon>Tineoidea</taxon>
        <taxon>Psychidae</taxon>
        <taxon>Oiketicinae</taxon>
        <taxon>Eumeta</taxon>
    </lineage>
</organism>
<proteinExistence type="predicted"/>
<evidence type="ECO:0000313" key="2">
    <source>
        <dbReference type="EMBL" id="GBP93852.1"/>
    </source>
</evidence>
<gene>
    <name evidence="2" type="ORF">EVAR_63255_1</name>
</gene>